<reference evidence="1 2" key="1">
    <citation type="submission" date="2021-04" db="EMBL/GenBank/DDBJ databases">
        <authorList>
            <person name="Rodrigo-Torres L."/>
            <person name="Arahal R. D."/>
            <person name="Lucena T."/>
        </authorList>
    </citation>
    <scope>NUCLEOTIDE SEQUENCE [LARGE SCALE GENOMIC DNA]</scope>
    <source>
        <strain evidence="1 2">CECT 9623</strain>
    </source>
</reference>
<dbReference type="Gene3D" id="3.30.70.1280">
    <property type="entry name" value="SP0830-like domains"/>
    <property type="match status" value="1"/>
</dbReference>
<dbReference type="RefSeq" id="WP_215232016.1">
    <property type="nucleotide sequence ID" value="NZ_CAJRAU010000001.1"/>
</dbReference>
<dbReference type="Pfam" id="PF08002">
    <property type="entry name" value="DUF1697"/>
    <property type="match status" value="1"/>
</dbReference>
<evidence type="ECO:0000313" key="2">
    <source>
        <dbReference type="Proteomes" id="UP000679725"/>
    </source>
</evidence>
<dbReference type="PIRSF" id="PIRSF008502">
    <property type="entry name" value="UCP008502"/>
    <property type="match status" value="1"/>
</dbReference>
<accession>A0ABM8UKD3</accession>
<proteinExistence type="predicted"/>
<name>A0ABM8UKD3_9BACT</name>
<evidence type="ECO:0008006" key="3">
    <source>
        <dbReference type="Google" id="ProtNLM"/>
    </source>
</evidence>
<dbReference type="PANTHER" id="PTHR36439:SF1">
    <property type="entry name" value="DUF1697 DOMAIN-CONTAINING PROTEIN"/>
    <property type="match status" value="1"/>
</dbReference>
<protein>
    <recommendedName>
        <fullName evidence="3">DUF1697 domain-containing protein</fullName>
    </recommendedName>
</protein>
<dbReference type="SUPFAM" id="SSF160379">
    <property type="entry name" value="SP0830-like"/>
    <property type="match status" value="1"/>
</dbReference>
<dbReference type="PANTHER" id="PTHR36439">
    <property type="entry name" value="BLL4334 PROTEIN"/>
    <property type="match status" value="1"/>
</dbReference>
<comment type="caution">
    <text evidence="1">The sequence shown here is derived from an EMBL/GenBank/DDBJ whole genome shotgun (WGS) entry which is preliminary data.</text>
</comment>
<dbReference type="InterPro" id="IPR012545">
    <property type="entry name" value="DUF1697"/>
</dbReference>
<gene>
    <name evidence="1" type="ORF">DYBT9623_00606</name>
</gene>
<evidence type="ECO:0000313" key="1">
    <source>
        <dbReference type="EMBL" id="CAG5067879.1"/>
    </source>
</evidence>
<sequence length="187" mass="21070">MPKSTYIAILRGINVSGKNMVKMPALAAMFEQEGFENCRTYIQSGNVLFTFEETDEQELAAQITDAIANAFGYDVPVIVLKVDTMQSVFDKNPFLKAQKEDIADLYVTFLSESPALELVEKIDAQKYQPDQFVLEGNTIYIHCPQGYGRTKLNNNFFESKLKVAATTRNWKTVAELVRQGNELASQH</sequence>
<keyword evidence="2" id="KW-1185">Reference proteome</keyword>
<dbReference type="EMBL" id="CAJRAU010000001">
    <property type="protein sequence ID" value="CAG5067879.1"/>
    <property type="molecule type" value="Genomic_DNA"/>
</dbReference>
<dbReference type="Proteomes" id="UP000679725">
    <property type="component" value="Unassembled WGS sequence"/>
</dbReference>
<organism evidence="1 2">
    <name type="scientific">Dyadobacter linearis</name>
    <dbReference type="NCBI Taxonomy" id="2823330"/>
    <lineage>
        <taxon>Bacteria</taxon>
        <taxon>Pseudomonadati</taxon>
        <taxon>Bacteroidota</taxon>
        <taxon>Cytophagia</taxon>
        <taxon>Cytophagales</taxon>
        <taxon>Spirosomataceae</taxon>
        <taxon>Dyadobacter</taxon>
    </lineage>
</organism>